<dbReference type="EnsemblMetazoa" id="AALFPA23_001851.R39028">
    <property type="protein sequence ID" value="AALFPA23_001851.P39028"/>
    <property type="gene ID" value="AALFPA23_001851"/>
</dbReference>
<feature type="transmembrane region" description="Helical" evidence="4">
    <location>
        <begin position="73"/>
        <end position="91"/>
    </location>
</feature>
<evidence type="ECO:0000256" key="2">
    <source>
        <dbReference type="PIRNR" id="PIRNR028739"/>
    </source>
</evidence>
<dbReference type="InterPro" id="IPR036259">
    <property type="entry name" value="MFS_trans_sf"/>
</dbReference>
<keyword evidence="2 4" id="KW-0472">Membrane</keyword>
<proteinExistence type="inferred from homology"/>
<keyword evidence="2" id="KW-0813">Transport</keyword>
<dbReference type="RefSeq" id="XP_062708888.1">
    <property type="nucleotide sequence ID" value="XM_062852904.1"/>
</dbReference>
<dbReference type="EnsemblMetazoa" id="AALFPA23_001851.R39026">
    <property type="protein sequence ID" value="AALFPA23_001851.P39026"/>
    <property type="gene ID" value="AALFPA23_001851"/>
</dbReference>
<keyword evidence="4" id="KW-1133">Transmembrane helix</keyword>
<evidence type="ECO:0000256" key="1">
    <source>
        <dbReference type="ARBA" id="ARBA00005773"/>
    </source>
</evidence>
<evidence type="ECO:0000256" key="4">
    <source>
        <dbReference type="SAM" id="Phobius"/>
    </source>
</evidence>
<organism evidence="5 6">
    <name type="scientific">Aedes albopictus</name>
    <name type="common">Asian tiger mosquito</name>
    <name type="synonym">Stegomyia albopicta</name>
    <dbReference type="NCBI Taxonomy" id="7160"/>
    <lineage>
        <taxon>Eukaryota</taxon>
        <taxon>Metazoa</taxon>
        <taxon>Ecdysozoa</taxon>
        <taxon>Arthropoda</taxon>
        <taxon>Hexapoda</taxon>
        <taxon>Insecta</taxon>
        <taxon>Pterygota</taxon>
        <taxon>Neoptera</taxon>
        <taxon>Endopterygota</taxon>
        <taxon>Diptera</taxon>
        <taxon>Nematocera</taxon>
        <taxon>Culicoidea</taxon>
        <taxon>Culicidae</taxon>
        <taxon>Culicinae</taxon>
        <taxon>Aedini</taxon>
        <taxon>Aedes</taxon>
        <taxon>Stegomyia</taxon>
    </lineage>
</organism>
<dbReference type="Pfam" id="PF01770">
    <property type="entry name" value="Folate_carrier"/>
    <property type="match status" value="1"/>
</dbReference>
<comment type="similarity">
    <text evidence="1 2">Belongs to the reduced folate carrier (RFC) transporter (TC 2.A.48) family.</text>
</comment>
<evidence type="ECO:0000313" key="6">
    <source>
        <dbReference type="Proteomes" id="UP000069940"/>
    </source>
</evidence>
<feature type="transmembrane region" description="Helical" evidence="4">
    <location>
        <begin position="349"/>
        <end position="373"/>
    </location>
</feature>
<dbReference type="Gene3D" id="1.20.1250.20">
    <property type="entry name" value="MFS general substrate transporter like domains"/>
    <property type="match status" value="1"/>
</dbReference>
<keyword evidence="4" id="KW-0812">Transmembrane</keyword>
<evidence type="ECO:0000256" key="3">
    <source>
        <dbReference type="SAM" id="MobiDB-lite"/>
    </source>
</evidence>
<keyword evidence="6" id="KW-1185">Reference proteome</keyword>
<feature type="region of interest" description="Disordered" evidence="3">
    <location>
        <begin position="198"/>
        <end position="285"/>
    </location>
</feature>
<dbReference type="RefSeq" id="XP_062708889.1">
    <property type="nucleotide sequence ID" value="XM_062852905.1"/>
</dbReference>
<feature type="transmembrane region" description="Helical" evidence="4">
    <location>
        <begin position="406"/>
        <end position="427"/>
    </location>
</feature>
<dbReference type="PANTHER" id="PTHR10686:SF18">
    <property type="entry name" value="IP11787P-RELATED"/>
    <property type="match status" value="1"/>
</dbReference>
<feature type="compositionally biased region" description="Polar residues" evidence="3">
    <location>
        <begin position="224"/>
        <end position="234"/>
    </location>
</feature>
<dbReference type="PIRSF" id="PIRSF028739">
    <property type="entry name" value="Folate_carrier"/>
    <property type="match status" value="1"/>
</dbReference>
<dbReference type="EnsemblMetazoa" id="AALFPA23_001851.R39027">
    <property type="protein sequence ID" value="AALFPA23_001851.P39027"/>
    <property type="gene ID" value="AALFPA23_001851"/>
</dbReference>
<feature type="transmembrane region" description="Helical" evidence="4">
    <location>
        <begin position="380"/>
        <end position="400"/>
    </location>
</feature>
<sequence>MREWLKVSLMLCTFGFFREMRPSEPFVTEFLSGEWRDIEPEQLNREVYPIGTYSYLGLLVVVFLVTDILRYKSIIIFSACVGIVIWSLLLWTTTLAALQVVQVLYGTYMAAEVAYYTYIYAKISRDKYQQVTGNTRAAILSGRFLASVIGQALVSSGGMDLRELNYITLGAQAFSLLWSFILPPVKSSIYFYSSGEDAGDDSKGQTNSNSNGGAVRAEIENDSRSASTISVCSRNGTVTGNGNDNDDNQTKSDVNPTSAAAVVSSVESHKPQQDLDDSNSIRSSSSTSKVRFSCHRAGHLLWTHFTAAYSNLTIVQWSLWWSLAMAGFIQVQVYVQLLWQEIDQNQEYLYNGGAEALLTLLGAISAMAAGYVANRVFEQWTLWVLTVCSALQGGLILYSGFSTNIWAAYTVYILFGALYMFMITMASATVAKYLQEDSFGLIFGINTFVALAFQSILTVVVISESGLMLTPRGQFKVYGSYFLALAAVYLVPATVSSVRHCRGRSRALKEKDDGIGGDESGKVDSGMDLQQHQQRVELEGTTHF</sequence>
<name>A0ABM1XQD1_AEDAL</name>
<feature type="transmembrane region" description="Helical" evidence="4">
    <location>
        <begin position="319"/>
        <end position="337"/>
    </location>
</feature>
<evidence type="ECO:0008006" key="7">
    <source>
        <dbReference type="Google" id="ProtNLM"/>
    </source>
</evidence>
<dbReference type="SUPFAM" id="SSF103473">
    <property type="entry name" value="MFS general substrate transporter"/>
    <property type="match status" value="1"/>
</dbReference>
<feature type="transmembrane region" description="Helical" evidence="4">
    <location>
        <begin position="103"/>
        <end position="121"/>
    </location>
</feature>
<evidence type="ECO:0000313" key="5">
    <source>
        <dbReference type="EnsemblMetazoa" id="AALFPA23_001851.P39027"/>
    </source>
</evidence>
<dbReference type="RefSeq" id="XP_062708890.1">
    <property type="nucleotide sequence ID" value="XM_062852906.1"/>
</dbReference>
<feature type="transmembrane region" description="Helical" evidence="4">
    <location>
        <begin position="482"/>
        <end position="501"/>
    </location>
</feature>
<dbReference type="RefSeq" id="XP_062708891.1">
    <property type="nucleotide sequence ID" value="XM_062852907.1"/>
</dbReference>
<dbReference type="GeneID" id="109422848"/>
<comment type="subcellular location">
    <subcellularLocation>
        <location evidence="2">Membrane</location>
        <topology evidence="2">Multi-pass membrane protein</topology>
    </subcellularLocation>
</comment>
<dbReference type="Proteomes" id="UP000069940">
    <property type="component" value="Unassembled WGS sequence"/>
</dbReference>
<dbReference type="PANTHER" id="PTHR10686">
    <property type="entry name" value="FOLATE TRANSPORTER"/>
    <property type="match status" value="1"/>
</dbReference>
<dbReference type="EnsemblMetazoa" id="AALFPA23_001851.R39029">
    <property type="protein sequence ID" value="AALFPA23_001851.P39029"/>
    <property type="gene ID" value="AALFPA23_001851"/>
</dbReference>
<dbReference type="EnsemblMetazoa" id="AALFPA23_001851.R39030">
    <property type="protein sequence ID" value="AALFPA23_001851.P39030"/>
    <property type="gene ID" value="AALFPA23_001851"/>
</dbReference>
<dbReference type="RefSeq" id="XP_062708892.1">
    <property type="nucleotide sequence ID" value="XM_062852908.1"/>
</dbReference>
<accession>A0ABM1XQD1</accession>
<feature type="transmembrane region" description="Helical" evidence="4">
    <location>
        <begin position="439"/>
        <end position="462"/>
    </location>
</feature>
<dbReference type="InterPro" id="IPR002666">
    <property type="entry name" value="Folate_carrier"/>
</dbReference>
<reference evidence="6" key="1">
    <citation type="journal article" date="2015" name="Proc. Natl. Acad. Sci. U.S.A.">
        <title>Genome sequence of the Asian Tiger mosquito, Aedes albopictus, reveals insights into its biology, genetics, and evolution.</title>
        <authorList>
            <person name="Chen X.G."/>
            <person name="Jiang X."/>
            <person name="Gu J."/>
            <person name="Xu M."/>
            <person name="Wu Y."/>
            <person name="Deng Y."/>
            <person name="Zhang C."/>
            <person name="Bonizzoni M."/>
            <person name="Dermauw W."/>
            <person name="Vontas J."/>
            <person name="Armbruster P."/>
            <person name="Huang X."/>
            <person name="Yang Y."/>
            <person name="Zhang H."/>
            <person name="He W."/>
            <person name="Peng H."/>
            <person name="Liu Y."/>
            <person name="Wu K."/>
            <person name="Chen J."/>
            <person name="Lirakis M."/>
            <person name="Topalis P."/>
            <person name="Van Leeuwen T."/>
            <person name="Hall A.B."/>
            <person name="Jiang X."/>
            <person name="Thorpe C."/>
            <person name="Mueller R.L."/>
            <person name="Sun C."/>
            <person name="Waterhouse R.M."/>
            <person name="Yan G."/>
            <person name="Tu Z.J."/>
            <person name="Fang X."/>
            <person name="James A.A."/>
        </authorList>
    </citation>
    <scope>NUCLEOTIDE SEQUENCE [LARGE SCALE GENOMIC DNA]</scope>
    <source>
        <strain evidence="6">Foshan</strain>
    </source>
</reference>
<reference evidence="5" key="2">
    <citation type="submission" date="2025-05" db="UniProtKB">
        <authorList>
            <consortium name="EnsemblMetazoa"/>
        </authorList>
    </citation>
    <scope>IDENTIFICATION</scope>
    <source>
        <strain evidence="5">Foshan</strain>
    </source>
</reference>
<protein>
    <recommendedName>
        <fullName evidence="7">Micronutrient transporter folate transporter family</fullName>
    </recommendedName>
</protein>
<feature type="transmembrane region" description="Helical" evidence="4">
    <location>
        <begin position="46"/>
        <end position="66"/>
    </location>
</feature>